<evidence type="ECO:0000259" key="2">
    <source>
        <dbReference type="Pfam" id="PF13625"/>
    </source>
</evidence>
<keyword evidence="3" id="KW-0547">Nucleotide-binding</keyword>
<keyword evidence="4" id="KW-1185">Reference proteome</keyword>
<dbReference type="RefSeq" id="WP_332901121.1">
    <property type="nucleotide sequence ID" value="NZ_JBAGLP010000110.1"/>
</dbReference>
<evidence type="ECO:0000313" key="3">
    <source>
        <dbReference type="EMBL" id="MEG3614314.1"/>
    </source>
</evidence>
<feature type="region of interest" description="Disordered" evidence="1">
    <location>
        <begin position="629"/>
        <end position="698"/>
    </location>
</feature>
<feature type="region of interest" description="Disordered" evidence="1">
    <location>
        <begin position="208"/>
        <end position="229"/>
    </location>
</feature>
<evidence type="ECO:0000256" key="1">
    <source>
        <dbReference type="SAM" id="MobiDB-lite"/>
    </source>
</evidence>
<feature type="compositionally biased region" description="Basic and acidic residues" evidence="1">
    <location>
        <begin position="212"/>
        <end position="225"/>
    </location>
</feature>
<dbReference type="GO" id="GO:0004386">
    <property type="term" value="F:helicase activity"/>
    <property type="evidence" value="ECO:0007669"/>
    <property type="project" value="UniProtKB-KW"/>
</dbReference>
<dbReference type="Pfam" id="PF13625">
    <property type="entry name" value="Helicase_C_3"/>
    <property type="match status" value="1"/>
</dbReference>
<organism evidence="3 4">
    <name type="scientific">Isoptericola haloaureus</name>
    <dbReference type="NCBI Taxonomy" id="1542902"/>
    <lineage>
        <taxon>Bacteria</taxon>
        <taxon>Bacillati</taxon>
        <taxon>Actinomycetota</taxon>
        <taxon>Actinomycetes</taxon>
        <taxon>Micrococcales</taxon>
        <taxon>Promicromonosporaceae</taxon>
        <taxon>Isoptericola</taxon>
    </lineage>
</organism>
<feature type="domain" description="Helicase XPB/Ssl2 N-terminal" evidence="2">
    <location>
        <begin position="459"/>
        <end position="581"/>
    </location>
</feature>
<comment type="caution">
    <text evidence="3">The sequence shown here is derived from an EMBL/GenBank/DDBJ whole genome shotgun (WGS) entry which is preliminary data.</text>
</comment>
<dbReference type="EMBL" id="JBAGLP010000110">
    <property type="protein sequence ID" value="MEG3614314.1"/>
    <property type="molecule type" value="Genomic_DNA"/>
</dbReference>
<dbReference type="Proteomes" id="UP001310387">
    <property type="component" value="Unassembled WGS sequence"/>
</dbReference>
<keyword evidence="3" id="KW-0067">ATP-binding</keyword>
<reference evidence="3" key="2">
    <citation type="submission" date="2024-02" db="EMBL/GenBank/DDBJ databases">
        <authorList>
            <person name="Prathaban M."/>
            <person name="Mythili R."/>
            <person name="Sharmila Devi N."/>
            <person name="Sobanaa M."/>
            <person name="Prathiviraj R."/>
            <person name="Selvin J."/>
        </authorList>
    </citation>
    <scope>NUCLEOTIDE SEQUENCE</scope>
    <source>
        <strain evidence="3">MP1014</strain>
    </source>
</reference>
<keyword evidence="3" id="KW-0378">Hydrolase</keyword>
<name>A0ABU7Z4A4_9MICO</name>
<feature type="compositionally biased region" description="Basic and acidic residues" evidence="1">
    <location>
        <begin position="644"/>
        <end position="654"/>
    </location>
</feature>
<protein>
    <submittedName>
        <fullName evidence="3">Helicase-associated domain-containing protein</fullName>
    </submittedName>
</protein>
<gene>
    <name evidence="3" type="ORF">V5O49_04165</name>
</gene>
<accession>A0ABU7Z4A4</accession>
<evidence type="ECO:0000313" key="4">
    <source>
        <dbReference type="Proteomes" id="UP001310387"/>
    </source>
</evidence>
<proteinExistence type="predicted"/>
<reference evidence="3" key="1">
    <citation type="journal article" date="2024" name="Antonie Van Leeuwenhoek">
        <title>Isoptericola haloaureus sp. nov., a dimorphic actinobacterium isolated from mangrove sediments of southeast India, implicating biosaline agricultural significance through nitrogen fixation and salt tolerance genes.</title>
        <authorList>
            <person name="Prathaban M."/>
            <person name="Prathiviraj R."/>
            <person name="Ravichandran M."/>
            <person name="Natarajan S.D."/>
            <person name="Sobanaa M."/>
            <person name="Hari Krishna Kumar S."/>
            <person name="Chandrasekar V."/>
            <person name="Selvin J."/>
        </authorList>
    </citation>
    <scope>NUCLEOTIDE SEQUENCE</scope>
    <source>
        <strain evidence="3">MP1014</strain>
    </source>
</reference>
<dbReference type="InterPro" id="IPR032830">
    <property type="entry name" value="XPB/Ssl2_N"/>
</dbReference>
<keyword evidence="3" id="KW-0347">Helicase</keyword>
<sequence>MAGTFTEWVRSRTDDELVTLLRVRPDLGTPSPSTLRSLAARAASRTSTERAVAHLDAGTLQVLESLLALSDGDTPVGAGAVTDALGAPGSADAVGRVLAAARDAALVWDDDGGVRPAPGLDEVLGPYPAGLGPVREDDAPTVDVGALSPAARQVLDALAWGPPVGVVPPAGSAPRAAVDQLVGDGLLQRSDARHVVLPRDVGLALRGGRTHRAPDLDPPRPDGRTVPEPTVDAEAAGAALEIVRQVAHVLVAWDDTPPVVLRAGGLGVRDLRRTARLLETDEATAATVVELAASAGLVADDGDAPASFRPTTRADGWEEADDADRWATLAEAWRRSRRTAWQVGTRDERGTVRAPLSADLQRPWVPRLRQQVLEVLDAQPGVALGVDDVLAVLRWRSPRAVPPEAAVAGLLREAAMLGVTGAGVLSTPGRAVREPGDDAPATDLGTVMRSVFPEEVHEFLLQGDLTGIVPGRPSPDLARLIDQSAEVESRGAATTVRFTTGSVTRALDHGRSGEDLLAEIAQRSAVPVPQPLEYLVKDTARRHEALRVGSAQSYVRAADPAMLAGLAEDPRLSALGLVRLAPTVLAASVPAAELHEVLRDRGLLSALEGPDGRPLGRVRRPDRLDRDAWSRRRGTGAVRGVTDAARRELVDRMRGKSTGRGAGTPSDGAGQDLPPATGGAPPGPGGAVGPGAVVGEPVREPGDVQAELSEALRDGRSVWVELVGASGGLERRELRPMRLEGGRLRALDAVREAELTIAVHRIASVQPTD</sequence>